<dbReference type="InterPro" id="IPR011013">
    <property type="entry name" value="Gal_mutarotase_sf_dom"/>
</dbReference>
<dbReference type="AlphaFoldDB" id="A0A401LNV7"/>
<feature type="domain" description="Glycoside hydrolase family 38 central" evidence="6">
    <location>
        <begin position="304"/>
        <end position="380"/>
    </location>
</feature>
<proteinExistence type="inferred from homology"/>
<dbReference type="SUPFAM" id="SSF88713">
    <property type="entry name" value="Glycoside hydrolase/deacetylase"/>
    <property type="match status" value="1"/>
</dbReference>
<dbReference type="SUPFAM" id="SSF88688">
    <property type="entry name" value="Families 57/38 glycoside transferase middle domain"/>
    <property type="match status" value="1"/>
</dbReference>
<evidence type="ECO:0000313" key="7">
    <source>
        <dbReference type="EMBL" id="GCB33218.1"/>
    </source>
</evidence>
<dbReference type="RefSeq" id="WP_125039626.1">
    <property type="nucleotide sequence ID" value="NZ_BHWB01000001.1"/>
</dbReference>
<dbReference type="PANTHER" id="PTHR46017:SF1">
    <property type="entry name" value="ALPHA-MANNOSIDASE 2C1"/>
    <property type="match status" value="1"/>
</dbReference>
<comment type="caution">
    <text evidence="7">The sequence shown here is derived from an EMBL/GenBank/DDBJ whole genome shotgun (WGS) entry which is preliminary data.</text>
</comment>
<dbReference type="GO" id="GO:0006013">
    <property type="term" value="P:mannose metabolic process"/>
    <property type="evidence" value="ECO:0007669"/>
    <property type="project" value="InterPro"/>
</dbReference>
<dbReference type="InterPro" id="IPR011682">
    <property type="entry name" value="Glyco_hydro_38_C"/>
</dbReference>
<keyword evidence="3" id="KW-0378">Hydrolase</keyword>
<evidence type="ECO:0000313" key="9">
    <source>
        <dbReference type="Proteomes" id="UP000288079"/>
    </source>
</evidence>
<dbReference type="InterPro" id="IPR015341">
    <property type="entry name" value="Glyco_hydro_38_cen"/>
</dbReference>
<feature type="chain" id="PRO_5044600898" evidence="5">
    <location>
        <begin position="23"/>
        <end position="1055"/>
    </location>
</feature>
<dbReference type="InterPro" id="IPR027291">
    <property type="entry name" value="Glyco_hydro_38_N_sf"/>
</dbReference>
<dbReference type="InterPro" id="IPR000602">
    <property type="entry name" value="Glyco_hydro_38_N"/>
</dbReference>
<dbReference type="Gene3D" id="1.20.1270.50">
    <property type="entry name" value="Glycoside hydrolase family 38, central domain"/>
    <property type="match status" value="1"/>
</dbReference>
<dbReference type="Gene3D" id="2.60.40.2220">
    <property type="match status" value="1"/>
</dbReference>
<dbReference type="InterPro" id="IPR013780">
    <property type="entry name" value="Glyco_hydro_b"/>
</dbReference>
<keyword evidence="5" id="KW-0732">Signal</keyword>
<keyword evidence="9" id="KW-1185">Reference proteome</keyword>
<dbReference type="Pfam" id="PF09261">
    <property type="entry name" value="Alpha-mann_mid"/>
    <property type="match status" value="1"/>
</dbReference>
<evidence type="ECO:0000313" key="8">
    <source>
        <dbReference type="EMBL" id="GCB37553.1"/>
    </source>
</evidence>
<dbReference type="Pfam" id="PF01074">
    <property type="entry name" value="Glyco_hydro_38N"/>
    <property type="match status" value="1"/>
</dbReference>
<dbReference type="GO" id="GO:0030246">
    <property type="term" value="F:carbohydrate binding"/>
    <property type="evidence" value="ECO:0007669"/>
    <property type="project" value="InterPro"/>
</dbReference>
<feature type="signal peptide" evidence="5">
    <location>
        <begin position="1"/>
        <end position="22"/>
    </location>
</feature>
<dbReference type="GO" id="GO:0046872">
    <property type="term" value="F:metal ion binding"/>
    <property type="evidence" value="ECO:0007669"/>
    <property type="project" value="UniProtKB-KW"/>
</dbReference>
<dbReference type="CDD" id="cd10789">
    <property type="entry name" value="GH38N_AMII_ER_cytosolic"/>
    <property type="match status" value="1"/>
</dbReference>
<dbReference type="Gene3D" id="3.20.110.10">
    <property type="entry name" value="Glycoside hydrolase 38, N terminal domain"/>
    <property type="match status" value="1"/>
</dbReference>
<evidence type="ECO:0000256" key="5">
    <source>
        <dbReference type="SAM" id="SignalP"/>
    </source>
</evidence>
<organism evidence="7 9">
    <name type="scientific">Bacteroides faecalis</name>
    <dbReference type="NCBI Taxonomy" id="2447885"/>
    <lineage>
        <taxon>Bacteria</taxon>
        <taxon>Pseudomonadati</taxon>
        <taxon>Bacteroidota</taxon>
        <taxon>Bacteroidia</taxon>
        <taxon>Bacteroidales</taxon>
        <taxon>Bacteroidaceae</taxon>
        <taxon>Bacteroides</taxon>
    </lineage>
</organism>
<dbReference type="Proteomes" id="UP000288079">
    <property type="component" value="Unassembled WGS sequence"/>
</dbReference>
<dbReference type="OrthoDB" id="9772207at2"/>
<dbReference type="InterPro" id="IPR041147">
    <property type="entry name" value="GH38_C"/>
</dbReference>
<accession>A0A401LNV7</accession>
<evidence type="ECO:0000256" key="1">
    <source>
        <dbReference type="ARBA" id="ARBA00009792"/>
    </source>
</evidence>
<sequence length="1055" mass="119270">MKKRIILLALLLAVTGLNPAHAQKKYKAYIVSNAHLDTQWNWDVQTTINEYLRHTLVRNFYLFKHYPNYVFNFEGGVKYNWIKEYYPMEYELVKKYIKEGRWHVSGSSWDANDTNIPSPESFFRNILLGQQFYKKEFGLKSTDIFLPDCFGFSYTLPTVAAHCGLIGFSTQKLQWRHNNMHGKSKMPFNIGLWQGVDGSRIMAALNGKNYVHEWDGGDISKDNDLKNTAKSSTNHTIYRYYGTGDRGGSANINSAISIEKGVKGEGEVEIISATSDQLYKDYLPFDKHPELPVYDGELLMDIHATGCYTSQAAMKLYNRRNEQLGDAAEKVSVMADYIDGITYPANTLTDAWRRFIWHQFHDDLTGTSLPKAYTYSWNDELISQTQFNDIIRTGVGSLASCMDTRVKGNAIIVYNAMAAQRKELAEAYIDSPKKPAGVQVFDANGKEVLAQLVDWKDGKAHIAFSASLAPLSCSVYDVRFGKKSKRSSLKATQNTLENSVYKLTLNANGDITSIIDKRTDQQLVEPGKAFRLALFLENESTEWPAWEIQKKVIDKPGTEISGEAKISIAEQGPSYAALRVERSYNTSKFVQYIRISEGANDERIDIINEVDWSTKDAVLKAEFPMNIRNQEAVYDLGIGTVKRKNNTNTAYEVYAQQWADITAPDNSYGVAILNDCKYGWDKPNDNTLRLTLFHAPTSKDRYKYQEQQDFGHHTFTYSIVGHQNEPLQAGISHLAESLNSRLAVFNTPKHKGALGREYSFAKVNTPQVVIRSLKKGEESDMYMIRFYEMQGKTAQNVEVTFPATIESAYETNGIEEKIGKATIHDNKLCFNMASYQPRTFAVRLKKGNVKATPIQNIPIQLAFNSKAFTPENFGYTVSFDKKGNSFAAELIGNQVTCDNIPFNIGKHETKNVLKCKGDTIQLPKEAAGKKLYILATSTDKDRQATFIVGDQSYEFEVPYYSGFYGQWGHKGISDGYIRNATPAYIGSHRHTEKGNDTYIYTYMYKFGIELPKEAQTLILPKDDNIAVFAITLSDNYLDDVSAANEMRALPLETKK</sequence>
<dbReference type="Gene3D" id="2.70.98.30">
    <property type="entry name" value="Golgi alpha-mannosidase II, domain 4"/>
    <property type="match status" value="1"/>
</dbReference>
<dbReference type="Pfam" id="PF17677">
    <property type="entry name" value="Glyco_hydro38C2"/>
    <property type="match status" value="1"/>
</dbReference>
<gene>
    <name evidence="7" type="ORF">KGMB02408_01630</name>
    <name evidence="8" type="ORF">KGMB02408_44980</name>
</gene>
<dbReference type="GO" id="GO:0009313">
    <property type="term" value="P:oligosaccharide catabolic process"/>
    <property type="evidence" value="ECO:0007669"/>
    <property type="project" value="TreeGrafter"/>
</dbReference>
<keyword evidence="4" id="KW-0326">Glycosidase</keyword>
<dbReference type="EMBL" id="BHWB01000001">
    <property type="protein sequence ID" value="GCB33218.1"/>
    <property type="molecule type" value="Genomic_DNA"/>
</dbReference>
<evidence type="ECO:0000256" key="4">
    <source>
        <dbReference type="ARBA" id="ARBA00023295"/>
    </source>
</evidence>
<evidence type="ECO:0000256" key="2">
    <source>
        <dbReference type="ARBA" id="ARBA00022723"/>
    </source>
</evidence>
<dbReference type="PANTHER" id="PTHR46017">
    <property type="entry name" value="ALPHA-MANNOSIDASE 2C1"/>
    <property type="match status" value="1"/>
</dbReference>
<comment type="similarity">
    <text evidence="1">Belongs to the glycosyl hydrolase 38 family.</text>
</comment>
<evidence type="ECO:0000256" key="3">
    <source>
        <dbReference type="ARBA" id="ARBA00022801"/>
    </source>
</evidence>
<dbReference type="GO" id="GO:0004559">
    <property type="term" value="F:alpha-mannosidase activity"/>
    <property type="evidence" value="ECO:0007669"/>
    <property type="project" value="InterPro"/>
</dbReference>
<protein>
    <submittedName>
        <fullName evidence="7">Alpha-mannosidase</fullName>
    </submittedName>
</protein>
<dbReference type="InterPro" id="IPR037094">
    <property type="entry name" value="Glyco_hydro_38_cen_sf"/>
</dbReference>
<dbReference type="Gene3D" id="2.60.40.1180">
    <property type="entry name" value="Golgi alpha-mannosidase II"/>
    <property type="match status" value="1"/>
</dbReference>
<reference evidence="7 9" key="1">
    <citation type="submission" date="2018-10" db="EMBL/GenBank/DDBJ databases">
        <title>Draft Genome Sequence of Bacteroides sp. KCTC 15687.</title>
        <authorList>
            <person name="Yu S.Y."/>
            <person name="Kim J.S."/>
            <person name="Oh B.S."/>
            <person name="Park S.H."/>
            <person name="Kang S.W."/>
            <person name="Park J.E."/>
            <person name="Choi S.H."/>
            <person name="Han K.I."/>
            <person name="Lee K.C."/>
            <person name="Eom M.K."/>
            <person name="Suh M.K."/>
            <person name="Lee D.H."/>
            <person name="Yoon H."/>
            <person name="Kim B."/>
            <person name="Yang S.J."/>
            <person name="Lee J.S."/>
            <person name="Lee J.H."/>
        </authorList>
    </citation>
    <scope>NUCLEOTIDE SEQUENCE [LARGE SCALE GENOMIC DNA]</scope>
    <source>
        <strain evidence="7 9">KCTC 15687</strain>
    </source>
</reference>
<dbReference type="SMART" id="SM00872">
    <property type="entry name" value="Alpha-mann_mid"/>
    <property type="match status" value="1"/>
</dbReference>
<evidence type="ECO:0000259" key="6">
    <source>
        <dbReference type="SMART" id="SM00872"/>
    </source>
</evidence>
<dbReference type="EMBL" id="BHWB01000028">
    <property type="protein sequence ID" value="GCB37553.1"/>
    <property type="molecule type" value="Genomic_DNA"/>
</dbReference>
<dbReference type="SUPFAM" id="SSF74650">
    <property type="entry name" value="Galactose mutarotase-like"/>
    <property type="match status" value="1"/>
</dbReference>
<keyword evidence="2" id="KW-0479">Metal-binding</keyword>
<dbReference type="InterPro" id="IPR028995">
    <property type="entry name" value="Glyco_hydro_57/38_cen_sf"/>
</dbReference>
<dbReference type="InterPro" id="IPR011330">
    <property type="entry name" value="Glyco_hydro/deAcase_b/a-brl"/>
</dbReference>
<dbReference type="Pfam" id="PF07748">
    <property type="entry name" value="Glyco_hydro_38C"/>
    <property type="match status" value="1"/>
</dbReference>
<name>A0A401LNV7_9BACE</name>